<evidence type="ECO:0000256" key="3">
    <source>
        <dbReference type="ARBA" id="ARBA00009140"/>
    </source>
</evidence>
<comment type="catalytic activity">
    <reaction evidence="1 13">
        <text>[protein]-C-terminal S-[(2E,6E)-farnesyl]-L-cysteine + S-adenosyl-L-methionine = [protein]-C-terminal S-[(2E,6E)-farnesyl]-L-cysteine methyl ester + S-adenosyl-L-homocysteine</text>
        <dbReference type="Rhea" id="RHEA:21672"/>
        <dbReference type="Rhea" id="RHEA-COMP:12125"/>
        <dbReference type="Rhea" id="RHEA-COMP:12126"/>
        <dbReference type="ChEBI" id="CHEBI:57856"/>
        <dbReference type="ChEBI" id="CHEBI:59789"/>
        <dbReference type="ChEBI" id="CHEBI:90510"/>
        <dbReference type="ChEBI" id="CHEBI:90511"/>
        <dbReference type="EC" id="2.1.1.100"/>
    </reaction>
</comment>
<evidence type="ECO:0000256" key="8">
    <source>
        <dbReference type="ARBA" id="ARBA00022692"/>
    </source>
</evidence>
<dbReference type="Gene3D" id="1.20.120.1630">
    <property type="match status" value="1"/>
</dbReference>
<organism evidence="14">
    <name type="scientific">Daphnia sinensis</name>
    <dbReference type="NCBI Taxonomy" id="1820382"/>
    <lineage>
        <taxon>Eukaryota</taxon>
        <taxon>Metazoa</taxon>
        <taxon>Ecdysozoa</taxon>
        <taxon>Arthropoda</taxon>
        <taxon>Crustacea</taxon>
        <taxon>Branchiopoda</taxon>
        <taxon>Diplostraca</taxon>
        <taxon>Cladocera</taxon>
        <taxon>Anomopoda</taxon>
        <taxon>Daphniidae</taxon>
        <taxon>Daphnia</taxon>
        <taxon>Daphnia similis group</taxon>
    </lineage>
</organism>
<evidence type="ECO:0000256" key="9">
    <source>
        <dbReference type="ARBA" id="ARBA00022989"/>
    </source>
</evidence>
<evidence type="ECO:0000256" key="2">
    <source>
        <dbReference type="ARBA" id="ARBA00004141"/>
    </source>
</evidence>
<evidence type="ECO:0000256" key="7">
    <source>
        <dbReference type="ARBA" id="ARBA00022691"/>
    </source>
</evidence>
<keyword evidence="8" id="KW-0812">Transmembrane</keyword>
<comment type="function">
    <text evidence="11">Catalyzes the post-translational methylation of isoprenylated C-terminal cysteine residues.</text>
</comment>
<dbReference type="EMBL" id="LR021126">
    <property type="protein sequence ID" value="SVE90745.1"/>
    <property type="molecule type" value="mRNA"/>
</dbReference>
<dbReference type="InterPro" id="IPR025770">
    <property type="entry name" value="PPMT_MeTrfase"/>
</dbReference>
<dbReference type="PANTHER" id="PTHR12714">
    <property type="entry name" value="PROTEIN-S ISOPRENYLCYSTEINE O-METHYLTRANSFERASE"/>
    <property type="match status" value="1"/>
</dbReference>
<evidence type="ECO:0000256" key="10">
    <source>
        <dbReference type="ARBA" id="ARBA00023136"/>
    </source>
</evidence>
<evidence type="ECO:0000256" key="6">
    <source>
        <dbReference type="ARBA" id="ARBA00022679"/>
    </source>
</evidence>
<dbReference type="EC" id="2.1.1.100" evidence="4 13"/>
<dbReference type="PANTHER" id="PTHR12714:SF9">
    <property type="entry name" value="PROTEIN-S-ISOPRENYLCYSTEINE O-METHYLTRANSFERASE"/>
    <property type="match status" value="1"/>
</dbReference>
<proteinExistence type="evidence at transcript level"/>
<accession>A0A4Y7NEA2</accession>
<dbReference type="GO" id="GO:0005789">
    <property type="term" value="C:endoplasmic reticulum membrane"/>
    <property type="evidence" value="ECO:0007669"/>
    <property type="project" value="UniProtKB-SubCell"/>
</dbReference>
<dbReference type="GO" id="GO:0032259">
    <property type="term" value="P:methylation"/>
    <property type="evidence" value="ECO:0007669"/>
    <property type="project" value="UniProtKB-KW"/>
</dbReference>
<evidence type="ECO:0000256" key="13">
    <source>
        <dbReference type="RuleBase" id="RU362022"/>
    </source>
</evidence>
<dbReference type="InterPro" id="IPR007269">
    <property type="entry name" value="ICMT_MeTrfase"/>
</dbReference>
<keyword evidence="5 13" id="KW-0489">Methyltransferase</keyword>
<keyword evidence="9" id="KW-1133">Transmembrane helix</keyword>
<dbReference type="GO" id="GO:0004671">
    <property type="term" value="F:protein C-terminal S-isoprenylcysteine carboxyl O-methyltransferase activity"/>
    <property type="evidence" value="ECO:0007669"/>
    <property type="project" value="UniProtKB-EC"/>
</dbReference>
<evidence type="ECO:0000313" key="14">
    <source>
        <dbReference type="EMBL" id="SVE90745.1"/>
    </source>
</evidence>
<dbReference type="EMBL" id="LR021753">
    <property type="protein sequence ID" value="SVE91372.1"/>
    <property type="molecule type" value="mRNA"/>
</dbReference>
<evidence type="ECO:0000256" key="5">
    <source>
        <dbReference type="ARBA" id="ARBA00022603"/>
    </source>
</evidence>
<reference evidence="14" key="1">
    <citation type="submission" date="2018-08" db="EMBL/GenBank/DDBJ databases">
        <authorList>
            <person name="Cornetti L."/>
        </authorList>
    </citation>
    <scope>NUCLEOTIDE SEQUENCE</scope>
    <source>
        <strain evidence="15">RU-SZB3</strain>
        <strain evidence="14">RU-TY6-3</strain>
    </source>
</reference>
<comment type="similarity">
    <text evidence="3 13">Belongs to the class VI-like SAM-binding methyltransferase superfamily. Isoprenylcysteine carboxyl methyltransferase family.</text>
</comment>
<evidence type="ECO:0000256" key="11">
    <source>
        <dbReference type="ARBA" id="ARBA00023572"/>
    </source>
</evidence>
<dbReference type="Pfam" id="PF04140">
    <property type="entry name" value="ICMT"/>
    <property type="match status" value="1"/>
</dbReference>
<gene>
    <name evidence="14" type="primary">EOG090X0CFU</name>
</gene>
<sequence>MMAAIDLGYISISKLLNLNVVVVEIIGTRVFKQRKSNPVEQINAVELAFRGTWKGTSLVKITALETDYIEDTGPYSHTAFARQLWLEDEKMADGCCLLSRICCQGQIYEIVWRSILLGIGQALGITITSCCSTNYLSLGWYISVMSFFHFSEFVVTSIIRPQNLTSESFLLNHSKAYGIAALVSWIEYWTELWIFPGLKNSYWISGIGLFLCIGGEIVRKTAMLTAFHNFDHLIRTQREEHHQLVTGGIYSLCRHPSYVGWFYWSIGTQIILCNPLCSVAYLIASWKFFNERVFEEEVTLLHFFGKEYVAYQSKVPTGLPFIHGHNIN</sequence>
<evidence type="ECO:0000256" key="4">
    <source>
        <dbReference type="ARBA" id="ARBA00012151"/>
    </source>
</evidence>
<dbReference type="AlphaFoldDB" id="A0A4Y7NEA2"/>
<dbReference type="PROSITE" id="PS51564">
    <property type="entry name" value="SAM_ICMT"/>
    <property type="match status" value="1"/>
</dbReference>
<name>A0A4Y7NEA2_9CRUS</name>
<evidence type="ECO:0000256" key="1">
    <source>
        <dbReference type="ARBA" id="ARBA00001450"/>
    </source>
</evidence>
<keyword evidence="6" id="KW-0808">Transferase</keyword>
<keyword evidence="7 13" id="KW-0949">S-adenosyl-L-methionine</keyword>
<keyword evidence="13" id="KW-0256">Endoplasmic reticulum</keyword>
<keyword evidence="10" id="KW-0472">Membrane</keyword>
<evidence type="ECO:0000313" key="15">
    <source>
        <dbReference type="EMBL" id="SVE91372.1"/>
    </source>
</evidence>
<comment type="subcellular location">
    <subcellularLocation>
        <location evidence="13">Endoplasmic reticulum membrane</location>
        <topology evidence="13">Multi-pass membrane protein</topology>
    </subcellularLocation>
    <subcellularLocation>
        <location evidence="2">Membrane</location>
        <topology evidence="2">Multi-pass membrane protein</topology>
    </subcellularLocation>
</comment>
<protein>
    <recommendedName>
        <fullName evidence="12 13">Protein-S-isoprenylcysteine O-methyltransferase</fullName>
        <ecNumber evidence="4 13">2.1.1.100</ecNumber>
    </recommendedName>
</protein>
<evidence type="ECO:0000256" key="12">
    <source>
        <dbReference type="ARBA" id="ARBA00023656"/>
    </source>
</evidence>